<dbReference type="EMBL" id="JACBKZ010000009">
    <property type="protein sequence ID" value="KAF5942458.1"/>
    <property type="molecule type" value="Genomic_DNA"/>
</dbReference>
<dbReference type="PANTHER" id="PTHR13043:SF1">
    <property type="entry name" value="EXOCYST COMPLEX COMPONENT 2"/>
    <property type="match status" value="1"/>
</dbReference>
<keyword evidence="5" id="KW-0175">Coiled coil</keyword>
<dbReference type="GO" id="GO:0006887">
    <property type="term" value="P:exocytosis"/>
    <property type="evidence" value="ECO:0007669"/>
    <property type="project" value="UniProtKB-KW"/>
</dbReference>
<dbReference type="GO" id="GO:0015031">
    <property type="term" value="P:protein transport"/>
    <property type="evidence" value="ECO:0007669"/>
    <property type="project" value="UniProtKB-KW"/>
</dbReference>
<comment type="function">
    <text evidence="4">Component of the exocyst complex involved in the docking of exocytic vesicles with fusion sites on the plasma membrane.</text>
</comment>
<evidence type="ECO:0000256" key="5">
    <source>
        <dbReference type="SAM" id="Coils"/>
    </source>
</evidence>
<keyword evidence="3 4" id="KW-0268">Exocytosis</keyword>
<dbReference type="Proteomes" id="UP000593564">
    <property type="component" value="Unassembled WGS sequence"/>
</dbReference>
<evidence type="ECO:0000259" key="7">
    <source>
        <dbReference type="Pfam" id="PF15469"/>
    </source>
</evidence>
<evidence type="ECO:0000313" key="8">
    <source>
        <dbReference type="EMBL" id="KAF5942458.1"/>
    </source>
</evidence>
<dbReference type="Pfam" id="PF15469">
    <property type="entry name" value="Sec5"/>
    <property type="match status" value="1"/>
</dbReference>
<feature type="region of interest" description="Disordered" evidence="6">
    <location>
        <begin position="64"/>
        <end position="85"/>
    </location>
</feature>
<organism evidence="8 9">
    <name type="scientific">Camellia sinensis</name>
    <name type="common">Tea plant</name>
    <name type="synonym">Thea sinensis</name>
    <dbReference type="NCBI Taxonomy" id="4442"/>
    <lineage>
        <taxon>Eukaryota</taxon>
        <taxon>Viridiplantae</taxon>
        <taxon>Streptophyta</taxon>
        <taxon>Embryophyta</taxon>
        <taxon>Tracheophyta</taxon>
        <taxon>Spermatophyta</taxon>
        <taxon>Magnoliopsida</taxon>
        <taxon>eudicotyledons</taxon>
        <taxon>Gunneridae</taxon>
        <taxon>Pentapetalae</taxon>
        <taxon>asterids</taxon>
        <taxon>Ericales</taxon>
        <taxon>Theaceae</taxon>
        <taxon>Camellia</taxon>
    </lineage>
</organism>
<dbReference type="GO" id="GO:0000145">
    <property type="term" value="C:exocyst"/>
    <property type="evidence" value="ECO:0007669"/>
    <property type="project" value="UniProtKB-UniRule"/>
</dbReference>
<feature type="domain" description="Exocyst complex component EXOC2/Sec5 N-terminal" evidence="7">
    <location>
        <begin position="17"/>
        <end position="146"/>
    </location>
</feature>
<comment type="subunit">
    <text evidence="4">Component of the exocyst complex.</text>
</comment>
<feature type="region of interest" description="Disordered" evidence="6">
    <location>
        <begin position="196"/>
        <end position="221"/>
    </location>
</feature>
<dbReference type="AlphaFoldDB" id="A0A7J7GSR0"/>
<sequence>MAMVSLSTVPKFVLSRMIQSLRSEATKSEDTFVQLQEIQESVRLAFLNCLLDFAGHLEHIGSDLSQNSSNKDSPHSQNGYSHELQENLSDPLPGSVIDPHQQVLMVLSNIGYCKDELSRELYYKYRHVWSQSRTNEVQQLNVQLALLQRMYKDARAEISMLKAENKEPKWKATVMFRFGGPTYAAVEEQGVVIVPSGVGNTEATPSRAAQDGGKKKRPAAE</sequence>
<evidence type="ECO:0000256" key="6">
    <source>
        <dbReference type="SAM" id="MobiDB-lite"/>
    </source>
</evidence>
<feature type="coiled-coil region" evidence="5">
    <location>
        <begin position="137"/>
        <end position="164"/>
    </location>
</feature>
<keyword evidence="2 4" id="KW-0813">Transport</keyword>
<evidence type="ECO:0000256" key="4">
    <source>
        <dbReference type="RuleBase" id="RU365069"/>
    </source>
</evidence>
<dbReference type="GO" id="GO:0006893">
    <property type="term" value="P:Golgi to plasma membrane transport"/>
    <property type="evidence" value="ECO:0007669"/>
    <property type="project" value="UniProtKB-UniRule"/>
</dbReference>
<keyword evidence="9" id="KW-1185">Reference proteome</keyword>
<evidence type="ECO:0000256" key="1">
    <source>
        <dbReference type="ARBA" id="ARBA00010578"/>
    </source>
</evidence>
<reference evidence="8 9" key="2">
    <citation type="submission" date="2020-07" db="EMBL/GenBank/DDBJ databases">
        <title>Genome assembly of wild tea tree DASZ reveals pedigree and selection history of tea varieties.</title>
        <authorList>
            <person name="Zhang W."/>
        </authorList>
    </citation>
    <scope>NUCLEOTIDE SEQUENCE [LARGE SCALE GENOMIC DNA]</scope>
    <source>
        <strain evidence="9">cv. G240</strain>
        <tissue evidence="8">Leaf</tissue>
    </source>
</reference>
<proteinExistence type="inferred from homology"/>
<dbReference type="InterPro" id="IPR039481">
    <property type="entry name" value="EXOC2/Sec5_N_dom"/>
</dbReference>
<evidence type="ECO:0000313" key="9">
    <source>
        <dbReference type="Proteomes" id="UP000593564"/>
    </source>
</evidence>
<dbReference type="InterPro" id="IPR029175">
    <property type="entry name" value="EXOC2/Sec5"/>
</dbReference>
<comment type="similarity">
    <text evidence="1 4">Belongs to the SEC5 family.</text>
</comment>
<gene>
    <name evidence="8" type="ORF">HYC85_020100</name>
</gene>
<feature type="compositionally biased region" description="Polar residues" evidence="6">
    <location>
        <begin position="64"/>
        <end position="80"/>
    </location>
</feature>
<comment type="caution">
    <text evidence="8">The sequence shown here is derived from an EMBL/GenBank/DDBJ whole genome shotgun (WGS) entry which is preliminary data.</text>
</comment>
<reference evidence="9" key="1">
    <citation type="journal article" date="2020" name="Nat. Commun.">
        <title>Genome assembly of wild tea tree DASZ reveals pedigree and selection history of tea varieties.</title>
        <authorList>
            <person name="Zhang W."/>
            <person name="Zhang Y."/>
            <person name="Qiu H."/>
            <person name="Guo Y."/>
            <person name="Wan H."/>
            <person name="Zhang X."/>
            <person name="Scossa F."/>
            <person name="Alseekh S."/>
            <person name="Zhang Q."/>
            <person name="Wang P."/>
            <person name="Xu L."/>
            <person name="Schmidt M.H."/>
            <person name="Jia X."/>
            <person name="Li D."/>
            <person name="Zhu A."/>
            <person name="Guo F."/>
            <person name="Chen W."/>
            <person name="Ni D."/>
            <person name="Usadel B."/>
            <person name="Fernie A.R."/>
            <person name="Wen W."/>
        </authorList>
    </citation>
    <scope>NUCLEOTIDE SEQUENCE [LARGE SCALE GENOMIC DNA]</scope>
    <source>
        <strain evidence="9">cv. G240</strain>
    </source>
</reference>
<evidence type="ECO:0000256" key="3">
    <source>
        <dbReference type="ARBA" id="ARBA00022483"/>
    </source>
</evidence>
<name>A0A7J7GSR0_CAMSI</name>
<keyword evidence="4" id="KW-0653">Protein transport</keyword>
<evidence type="ECO:0000256" key="2">
    <source>
        <dbReference type="ARBA" id="ARBA00022448"/>
    </source>
</evidence>
<dbReference type="PANTHER" id="PTHR13043">
    <property type="entry name" value="EXOCYST COMPLEX COMPONENT SEC5"/>
    <property type="match status" value="1"/>
</dbReference>
<protein>
    <recommendedName>
        <fullName evidence="4">Exocyst complex component SEC5</fullName>
    </recommendedName>
</protein>
<accession>A0A7J7GSR0</accession>